<evidence type="ECO:0000256" key="1">
    <source>
        <dbReference type="SAM" id="MobiDB-lite"/>
    </source>
</evidence>
<keyword evidence="2" id="KW-0472">Membrane</keyword>
<reference evidence="4" key="3">
    <citation type="submission" date="2016-02" db="EMBL/GenBank/DDBJ databases">
        <authorList>
            <person name="Teng J.L."/>
            <person name="Yang Y."/>
            <person name="Huang Y."/>
            <person name="Guo F."/>
            <person name="Wei W."/>
            <person name="Chen J.H."/>
            <person name="Wong S.Y."/>
            <person name="Lau S.K."/>
            <person name="Woo P.C."/>
        </authorList>
    </citation>
    <scope>NUCLEOTIDE SEQUENCE</scope>
    <source>
        <strain evidence="4">JCM 15929</strain>
    </source>
</reference>
<dbReference type="EMBL" id="LSRF01000058">
    <property type="protein sequence ID" value="KXP03862.1"/>
    <property type="molecule type" value="Genomic_DNA"/>
</dbReference>
<reference evidence="3 6" key="1">
    <citation type="submission" date="2016-02" db="EMBL/GenBank/DDBJ databases">
        <authorList>
            <person name="Teng J.L."/>
            <person name="Tang Y."/>
            <person name="Huang Y."/>
            <person name="Guo F."/>
            <person name="Wei W."/>
            <person name="Chen J.H."/>
            <person name="Wong S.Y."/>
            <person name="Lau S.K."/>
            <person name="Woo P.C."/>
        </authorList>
    </citation>
    <scope>NUCLEOTIDE SEQUENCE [LARGE SCALE GENOMIC DNA]</scope>
    <source>
        <strain evidence="3 6">JCM 13375</strain>
    </source>
</reference>
<keyword evidence="2" id="KW-1133">Transmembrane helix</keyword>
<gene>
    <name evidence="4" type="ORF">AXK60_19035</name>
    <name evidence="3" type="ORF">AXK61_10360</name>
</gene>
<dbReference type="EMBL" id="LSRE01000050">
    <property type="protein sequence ID" value="KXO89026.1"/>
    <property type="molecule type" value="Genomic_DNA"/>
</dbReference>
<dbReference type="InterPro" id="IPR025443">
    <property type="entry name" value="DUF4307"/>
</dbReference>
<dbReference type="Proteomes" id="UP000070409">
    <property type="component" value="Unassembled WGS sequence"/>
</dbReference>
<name>A0A138A0C7_9ACTN</name>
<feature type="region of interest" description="Disordered" evidence="1">
    <location>
        <begin position="1"/>
        <end position="20"/>
    </location>
</feature>
<evidence type="ECO:0000313" key="5">
    <source>
        <dbReference type="Proteomes" id="UP000070258"/>
    </source>
</evidence>
<dbReference type="OrthoDB" id="4425882at2"/>
<evidence type="ECO:0000313" key="6">
    <source>
        <dbReference type="Proteomes" id="UP000070409"/>
    </source>
</evidence>
<protein>
    <recommendedName>
        <fullName evidence="7">DUF4307 domain-containing protein</fullName>
    </recommendedName>
</protein>
<dbReference type="AlphaFoldDB" id="A0A138A0C7"/>
<dbReference type="STRING" id="239498.AXK60_19035"/>
<feature type="compositionally biased region" description="Basic and acidic residues" evidence="1">
    <location>
        <begin position="10"/>
        <end position="20"/>
    </location>
</feature>
<accession>A0A138A0C7</accession>
<reference evidence="5" key="2">
    <citation type="submission" date="2016-02" db="EMBL/GenBank/DDBJ databases">
        <authorList>
            <person name="Wen L."/>
            <person name="He K."/>
            <person name="Yang H."/>
        </authorList>
    </citation>
    <scope>NUCLEOTIDE SEQUENCE [LARGE SCALE GENOMIC DNA]</scope>
    <source>
        <strain evidence="5">JCM 15929</strain>
    </source>
</reference>
<comment type="caution">
    <text evidence="4">The sequence shown here is derived from an EMBL/GenBank/DDBJ whole genome shotgun (WGS) entry which is preliminary data.</text>
</comment>
<evidence type="ECO:0000256" key="2">
    <source>
        <dbReference type="SAM" id="Phobius"/>
    </source>
</evidence>
<organism evidence="4 5">
    <name type="scientific">Tsukamurella pseudospumae</name>
    <dbReference type="NCBI Taxonomy" id="239498"/>
    <lineage>
        <taxon>Bacteria</taxon>
        <taxon>Bacillati</taxon>
        <taxon>Actinomycetota</taxon>
        <taxon>Actinomycetes</taxon>
        <taxon>Mycobacteriales</taxon>
        <taxon>Tsukamurellaceae</taxon>
        <taxon>Tsukamurella</taxon>
    </lineage>
</organism>
<sequence length="145" mass="15589">MDAMSTARVRPSDRYPDERDPARARRIGAIGLVVVVILGVLIAWLGYQKFSRQPVTGETAGYSVLSDSAAEVQVTVTRTDPSKAVSCVVYVKNKAGDEIGRREFYVAPSPDTVVVVSSEVRTTEPPAVGDVFGCGTDVPAYLDRP</sequence>
<dbReference type="Proteomes" id="UP000070258">
    <property type="component" value="Unassembled WGS sequence"/>
</dbReference>
<evidence type="ECO:0000313" key="4">
    <source>
        <dbReference type="EMBL" id="KXP03862.1"/>
    </source>
</evidence>
<proteinExistence type="predicted"/>
<dbReference type="Pfam" id="PF14155">
    <property type="entry name" value="DUF4307"/>
    <property type="match status" value="1"/>
</dbReference>
<evidence type="ECO:0000313" key="3">
    <source>
        <dbReference type="EMBL" id="KXO89026.1"/>
    </source>
</evidence>
<keyword evidence="2" id="KW-0812">Transmembrane</keyword>
<feature type="transmembrane region" description="Helical" evidence="2">
    <location>
        <begin position="27"/>
        <end position="47"/>
    </location>
</feature>
<keyword evidence="6" id="KW-1185">Reference proteome</keyword>
<evidence type="ECO:0008006" key="7">
    <source>
        <dbReference type="Google" id="ProtNLM"/>
    </source>
</evidence>